<accession>A0ABS3PUV6</accession>
<organism evidence="1 2">
    <name type="scientific">Capnocytophaga bilenii</name>
    <dbReference type="NCBI Taxonomy" id="2819369"/>
    <lineage>
        <taxon>Bacteria</taxon>
        <taxon>Pseudomonadati</taxon>
        <taxon>Bacteroidota</taxon>
        <taxon>Flavobacteriia</taxon>
        <taxon>Flavobacteriales</taxon>
        <taxon>Flavobacteriaceae</taxon>
        <taxon>Capnocytophaga</taxon>
    </lineage>
</organism>
<keyword evidence="2" id="KW-1185">Reference proteome</keyword>
<protein>
    <submittedName>
        <fullName evidence="1">Uncharacterized protein</fullName>
    </submittedName>
</protein>
<dbReference type="Proteomes" id="UP000681610">
    <property type="component" value="Unassembled WGS sequence"/>
</dbReference>
<reference evidence="1 2" key="1">
    <citation type="submission" date="2021-03" db="EMBL/GenBank/DDBJ databases">
        <title>Isolation and description of Capnocytophaga bilenii sp. nov., a novel Capnocytophaga species, isolated from a gingivitis subject.</title>
        <authorList>
            <person name="Antezack A."/>
            <person name="Monnet-Corti V."/>
            <person name="La Scola B."/>
        </authorList>
    </citation>
    <scope>NUCLEOTIDE SEQUENCE [LARGE SCALE GENOMIC DNA]</scope>
    <source>
        <strain evidence="1 2">Marseille-Q4570</strain>
    </source>
</reference>
<evidence type="ECO:0000313" key="2">
    <source>
        <dbReference type="Proteomes" id="UP000681610"/>
    </source>
</evidence>
<dbReference type="RefSeq" id="WP_208057639.1">
    <property type="nucleotide sequence ID" value="NZ_JAGDYP010000001.1"/>
</dbReference>
<name>A0ABS3PUV6_9FLAO</name>
<comment type="caution">
    <text evidence="1">The sequence shown here is derived from an EMBL/GenBank/DDBJ whole genome shotgun (WGS) entry which is preliminary data.</text>
</comment>
<dbReference type="EMBL" id="JAGDYP010000001">
    <property type="protein sequence ID" value="MBO1883106.1"/>
    <property type="molecule type" value="Genomic_DNA"/>
</dbReference>
<sequence>MKKRILIILFLYIYFPLKAQDSIHLIDVLLNFCSEATKEEPEEEKILYIFQSIPSEKINFLPIEKKNNLAGFAKEKIVYANLKGDEYDGEASLIFYKKGDKKVYTLDLSIHSRYDVIKGKVCYDKTKYLISFPELTEKLGNIFYDSVFQAKDTKRSNYIYQNPQTHKKMVFSIQSYNPPEATYNIIYRIEIKDISFFDEVSLKKDKFYIKN</sequence>
<evidence type="ECO:0000313" key="1">
    <source>
        <dbReference type="EMBL" id="MBO1883106.1"/>
    </source>
</evidence>
<proteinExistence type="predicted"/>
<gene>
    <name evidence="1" type="ORF">J4N46_01345</name>
</gene>